<protein>
    <submittedName>
        <fullName evidence="1">Uncharacterized protein</fullName>
    </submittedName>
</protein>
<accession>A0ABQ4WTN9</accession>
<reference evidence="1" key="2">
    <citation type="submission" date="2022-01" db="EMBL/GenBank/DDBJ databases">
        <authorList>
            <person name="Yamashiro T."/>
            <person name="Shiraishi A."/>
            <person name="Satake H."/>
            <person name="Nakayama K."/>
        </authorList>
    </citation>
    <scope>NUCLEOTIDE SEQUENCE</scope>
</reference>
<comment type="caution">
    <text evidence="1">The sequence shown here is derived from an EMBL/GenBank/DDBJ whole genome shotgun (WGS) entry which is preliminary data.</text>
</comment>
<gene>
    <name evidence="1" type="ORF">Tco_0629616</name>
</gene>
<organism evidence="1 2">
    <name type="scientific">Tanacetum coccineum</name>
    <dbReference type="NCBI Taxonomy" id="301880"/>
    <lineage>
        <taxon>Eukaryota</taxon>
        <taxon>Viridiplantae</taxon>
        <taxon>Streptophyta</taxon>
        <taxon>Embryophyta</taxon>
        <taxon>Tracheophyta</taxon>
        <taxon>Spermatophyta</taxon>
        <taxon>Magnoliopsida</taxon>
        <taxon>eudicotyledons</taxon>
        <taxon>Gunneridae</taxon>
        <taxon>Pentapetalae</taxon>
        <taxon>asterids</taxon>
        <taxon>campanulids</taxon>
        <taxon>Asterales</taxon>
        <taxon>Asteraceae</taxon>
        <taxon>Asteroideae</taxon>
        <taxon>Anthemideae</taxon>
        <taxon>Anthemidinae</taxon>
        <taxon>Tanacetum</taxon>
    </lineage>
</organism>
<proteinExistence type="predicted"/>
<evidence type="ECO:0000313" key="2">
    <source>
        <dbReference type="Proteomes" id="UP001151760"/>
    </source>
</evidence>
<sequence>MFSVDQEIGFGTKCTYYYKILDEVAMDRMMLEKRKIVEEGEVERIIEDEFPKKLDDSGCFLVTIQNNGRVTMVIDDNVVKHVNHAKKKGKDVDDEGSDEED</sequence>
<reference evidence="1" key="1">
    <citation type="journal article" date="2022" name="Int. J. Mol. Sci.">
        <title>Draft Genome of Tanacetum Coccineum: Genomic Comparison of Closely Related Tanacetum-Family Plants.</title>
        <authorList>
            <person name="Yamashiro T."/>
            <person name="Shiraishi A."/>
            <person name="Nakayama K."/>
            <person name="Satake H."/>
        </authorList>
    </citation>
    <scope>NUCLEOTIDE SEQUENCE</scope>
</reference>
<name>A0ABQ4WTN9_9ASTR</name>
<keyword evidence="2" id="KW-1185">Reference proteome</keyword>
<dbReference type="Proteomes" id="UP001151760">
    <property type="component" value="Unassembled WGS sequence"/>
</dbReference>
<evidence type="ECO:0000313" key="1">
    <source>
        <dbReference type="EMBL" id="GJS56254.1"/>
    </source>
</evidence>
<dbReference type="EMBL" id="BQNB010008923">
    <property type="protein sequence ID" value="GJS56254.1"/>
    <property type="molecule type" value="Genomic_DNA"/>
</dbReference>